<feature type="domain" description="VWFC" evidence="2">
    <location>
        <begin position="243"/>
        <end position="305"/>
    </location>
</feature>
<feature type="region of interest" description="Disordered" evidence="1">
    <location>
        <begin position="440"/>
        <end position="460"/>
    </location>
</feature>
<reference evidence="4 5" key="1">
    <citation type="journal article" date="2022" name="Nat. Ecol. Evol.">
        <title>A masculinizing supergene underlies an exaggerated male reproductive morph in a spider.</title>
        <authorList>
            <person name="Hendrickx F."/>
            <person name="De Corte Z."/>
            <person name="Sonet G."/>
            <person name="Van Belleghem S.M."/>
            <person name="Kostlbacher S."/>
            <person name="Vangestel C."/>
        </authorList>
    </citation>
    <scope>NUCLEOTIDE SEQUENCE [LARGE SCALE GENOMIC DNA]</scope>
    <source>
        <strain evidence="4">W744_W776</strain>
    </source>
</reference>
<dbReference type="Gene3D" id="2.60.40.10">
    <property type="entry name" value="Immunoglobulins"/>
    <property type="match status" value="1"/>
</dbReference>
<evidence type="ECO:0000259" key="2">
    <source>
        <dbReference type="PROSITE" id="PS50184"/>
    </source>
</evidence>
<gene>
    <name evidence="4" type="ORF">JTE90_020307</name>
</gene>
<organism evidence="4 5">
    <name type="scientific">Oedothorax gibbosus</name>
    <dbReference type="NCBI Taxonomy" id="931172"/>
    <lineage>
        <taxon>Eukaryota</taxon>
        <taxon>Metazoa</taxon>
        <taxon>Ecdysozoa</taxon>
        <taxon>Arthropoda</taxon>
        <taxon>Chelicerata</taxon>
        <taxon>Arachnida</taxon>
        <taxon>Araneae</taxon>
        <taxon>Araneomorphae</taxon>
        <taxon>Entelegynae</taxon>
        <taxon>Araneoidea</taxon>
        <taxon>Linyphiidae</taxon>
        <taxon>Erigoninae</taxon>
        <taxon>Oedothorax</taxon>
    </lineage>
</organism>
<dbReference type="Pfam" id="PF13927">
    <property type="entry name" value="Ig_3"/>
    <property type="match status" value="1"/>
</dbReference>
<dbReference type="GO" id="GO:0032589">
    <property type="term" value="C:neuron projection membrane"/>
    <property type="evidence" value="ECO:0007669"/>
    <property type="project" value="TreeGrafter"/>
</dbReference>
<evidence type="ECO:0008006" key="6">
    <source>
        <dbReference type="Google" id="ProtNLM"/>
    </source>
</evidence>
<name>A0AAV6VMZ7_9ARAC</name>
<keyword evidence="5" id="KW-1185">Reference proteome</keyword>
<dbReference type="PROSITE" id="PS50184">
    <property type="entry name" value="VWFC_2"/>
    <property type="match status" value="1"/>
</dbReference>
<proteinExistence type="predicted"/>
<evidence type="ECO:0000313" key="5">
    <source>
        <dbReference type="Proteomes" id="UP000827092"/>
    </source>
</evidence>
<evidence type="ECO:0000256" key="1">
    <source>
        <dbReference type="SAM" id="MobiDB-lite"/>
    </source>
</evidence>
<dbReference type="SUPFAM" id="SSF48726">
    <property type="entry name" value="Immunoglobulin"/>
    <property type="match status" value="1"/>
</dbReference>
<dbReference type="SMART" id="SM00214">
    <property type="entry name" value="VWC"/>
    <property type="match status" value="2"/>
</dbReference>
<dbReference type="InterPro" id="IPR003599">
    <property type="entry name" value="Ig_sub"/>
</dbReference>
<dbReference type="PROSITE" id="PS50835">
    <property type="entry name" value="IG_LIKE"/>
    <property type="match status" value="1"/>
</dbReference>
<accession>A0AAV6VMZ7</accession>
<dbReference type="EMBL" id="JAFNEN010000047">
    <property type="protein sequence ID" value="KAG8197929.1"/>
    <property type="molecule type" value="Genomic_DNA"/>
</dbReference>
<sequence length="627" mass="69499">MDSLIRTYVWAVLITGIFGMPVSRIQISEGPNYFVEVGSTINLTCLVGESTSTLGDLSWLHDGEGVHKNFNRGGIRVTNEYGPNTVSILQIQNATANDAGNYTCLSNQGDSVHVVVYVLDGSKSASFLGSESIDSSNSTRDSDCVYEGIVYHLGELIYPDKDNSPCLVCECKRENWDGVDNQRCFEKECSPDYDGRRALEAGCIPVYQEKKCCPVRYYCPNIVKDSSHGINDTASENSTVNGNQCQFEGQSYDVGTEVSLNNSCIKCSCSDPPVMKCTRLSCPPNARNCPQIYRDGECCPTLNCPKEEDTNESNGEENIYENCPTPMCAHKGCVIGVPPGHQCPTCICNRENCQTPMCAHKSCVIGVPPGQQCPTCICNEEASKEKDLEASHEKNDLEPLFEEVELEPPYIEIYNGTETLDNEIPSSVVSKNFTEREFLSPEFGKNNPQNEELEGGERNLNSTTRIFLLNEDESSLNATEFEPSSMQPNKVEEIRNFTTETPETRQKRSGNLETAGIQSQNSQQQWNIYQQDQFIEDSEDSGENSERELEGTDGEYSEVKVLSTKNAPPKTHDELVELDDNELENVVWTTEVPGCPAPMCANSSCRIGIPPGHTCPTCVCRKRRRQP</sequence>
<dbReference type="PANTHER" id="PTHR23279">
    <property type="entry name" value="DEFECTIVE PROBOSCIS EXTENSION RESPONSE DPR -RELATED"/>
    <property type="match status" value="1"/>
</dbReference>
<dbReference type="PANTHER" id="PTHR23279:SF36">
    <property type="entry name" value="DEFECTIVE PROBOSCIS EXTENSION RESPONSE 9, ISOFORM A"/>
    <property type="match status" value="1"/>
</dbReference>
<dbReference type="InterPro" id="IPR036179">
    <property type="entry name" value="Ig-like_dom_sf"/>
</dbReference>
<dbReference type="SUPFAM" id="SSF57603">
    <property type="entry name" value="FnI-like domain"/>
    <property type="match status" value="1"/>
</dbReference>
<dbReference type="AlphaFoldDB" id="A0AAV6VMZ7"/>
<dbReference type="Gene3D" id="6.20.200.20">
    <property type="match status" value="1"/>
</dbReference>
<dbReference type="InterPro" id="IPR037448">
    <property type="entry name" value="Zig-8"/>
</dbReference>
<dbReference type="GO" id="GO:0050808">
    <property type="term" value="P:synapse organization"/>
    <property type="evidence" value="ECO:0007669"/>
    <property type="project" value="TreeGrafter"/>
</dbReference>
<comment type="caution">
    <text evidence="4">The sequence shown here is derived from an EMBL/GenBank/DDBJ whole genome shotgun (WGS) entry which is preliminary data.</text>
</comment>
<evidence type="ECO:0000259" key="3">
    <source>
        <dbReference type="PROSITE" id="PS50835"/>
    </source>
</evidence>
<dbReference type="Proteomes" id="UP000827092">
    <property type="component" value="Unassembled WGS sequence"/>
</dbReference>
<evidence type="ECO:0000313" key="4">
    <source>
        <dbReference type="EMBL" id="KAG8197929.1"/>
    </source>
</evidence>
<dbReference type="InterPro" id="IPR013783">
    <property type="entry name" value="Ig-like_fold"/>
</dbReference>
<dbReference type="InterPro" id="IPR001007">
    <property type="entry name" value="VWF_dom"/>
</dbReference>
<feature type="region of interest" description="Disordered" evidence="1">
    <location>
        <begin position="498"/>
        <end position="525"/>
    </location>
</feature>
<dbReference type="SMART" id="SM00409">
    <property type="entry name" value="IG"/>
    <property type="match status" value="1"/>
</dbReference>
<feature type="domain" description="Ig-like" evidence="3">
    <location>
        <begin position="21"/>
        <end position="115"/>
    </location>
</feature>
<dbReference type="InterPro" id="IPR007110">
    <property type="entry name" value="Ig-like_dom"/>
</dbReference>
<protein>
    <recommendedName>
        <fullName evidence="6">Ig-like domain-containing protein</fullName>
    </recommendedName>
</protein>
<feature type="region of interest" description="Disordered" evidence="1">
    <location>
        <begin position="536"/>
        <end position="555"/>
    </location>
</feature>